<dbReference type="EMBL" id="JBHUGD010000003">
    <property type="protein sequence ID" value="MFD1946711.1"/>
    <property type="molecule type" value="Genomic_DNA"/>
</dbReference>
<dbReference type="GO" id="GO:0016874">
    <property type="term" value="F:ligase activity"/>
    <property type="evidence" value="ECO:0007669"/>
    <property type="project" value="UniProtKB-KW"/>
</dbReference>
<name>A0ABW4TM27_9ACTN</name>
<accession>A0ABW4TM27</accession>
<reference evidence="3" key="1">
    <citation type="journal article" date="2019" name="Int. J. Syst. Evol. Microbiol.">
        <title>The Global Catalogue of Microorganisms (GCM) 10K type strain sequencing project: providing services to taxonomists for standard genome sequencing and annotation.</title>
        <authorList>
            <consortium name="The Broad Institute Genomics Platform"/>
            <consortium name="The Broad Institute Genome Sequencing Center for Infectious Disease"/>
            <person name="Wu L."/>
            <person name="Ma J."/>
        </authorList>
    </citation>
    <scope>NUCLEOTIDE SEQUENCE [LARGE SCALE GENOMIC DNA]</scope>
    <source>
        <strain evidence="3">CGMCC 1.12477</strain>
    </source>
</reference>
<dbReference type="Proteomes" id="UP001597351">
    <property type="component" value="Unassembled WGS sequence"/>
</dbReference>
<keyword evidence="2" id="KW-0436">Ligase</keyword>
<evidence type="ECO:0000313" key="2">
    <source>
        <dbReference type="EMBL" id="MFD1946711.1"/>
    </source>
</evidence>
<dbReference type="InterPro" id="IPR045864">
    <property type="entry name" value="aa-tRNA-synth_II/BPL/LPL"/>
</dbReference>
<feature type="domain" description="BPL/LPL catalytic" evidence="1">
    <location>
        <begin position="17"/>
        <end position="182"/>
    </location>
</feature>
<organism evidence="2 3">
    <name type="scientific">Nocardioides aestuarii</name>
    <dbReference type="NCBI Taxonomy" id="252231"/>
    <lineage>
        <taxon>Bacteria</taxon>
        <taxon>Bacillati</taxon>
        <taxon>Actinomycetota</taxon>
        <taxon>Actinomycetes</taxon>
        <taxon>Propionibacteriales</taxon>
        <taxon>Nocardioidaceae</taxon>
        <taxon>Nocardioides</taxon>
    </lineage>
</organism>
<comment type="caution">
    <text evidence="2">The sequence shown here is derived from an EMBL/GenBank/DDBJ whole genome shotgun (WGS) entry which is preliminary data.</text>
</comment>
<evidence type="ECO:0000259" key="1">
    <source>
        <dbReference type="Pfam" id="PF21948"/>
    </source>
</evidence>
<gene>
    <name evidence="2" type="ORF">ACFSDE_07905</name>
</gene>
<proteinExistence type="predicted"/>
<dbReference type="RefSeq" id="WP_343917119.1">
    <property type="nucleotide sequence ID" value="NZ_BAAAJT010000002.1"/>
</dbReference>
<dbReference type="InterPro" id="IPR004143">
    <property type="entry name" value="BPL_LPL_catalytic"/>
</dbReference>
<protein>
    <submittedName>
        <fullName evidence="2">Lipoate--protein ligase family protein</fullName>
    </submittedName>
</protein>
<keyword evidence="3" id="KW-1185">Reference proteome</keyword>
<dbReference type="SUPFAM" id="SSF55681">
    <property type="entry name" value="Class II aaRS and biotin synthetases"/>
    <property type="match status" value="1"/>
</dbReference>
<evidence type="ECO:0000313" key="3">
    <source>
        <dbReference type="Proteomes" id="UP001597351"/>
    </source>
</evidence>
<dbReference type="Pfam" id="PF21948">
    <property type="entry name" value="LplA-B_cat"/>
    <property type="match status" value="1"/>
</dbReference>
<sequence length="245" mass="25910">MSRASLHLGTHGADEAAELSITHALLRLASDGELDEAVRVYLPRRSTVVFGRRDTRLPGYDAAVAAARSAGFDTAVRVVGGRAVAYTANAVVVDHVRHDPRAVETMDARFQSFGEQYAALLAGEGVDAHVGPVPGEYCPGEHSVNARSAVKLVGTAQRVVRHAWLFSALVVVDDLEPVREVLTEVYGRLDLPFLPGSVGSVRAEAPHLDTDAVLDLIVGLAGGETSAGLPPGVLDRASSLVDQHR</sequence>
<dbReference type="Gene3D" id="3.30.930.10">
    <property type="entry name" value="Bira Bifunctional Protein, Domain 2"/>
    <property type="match status" value="1"/>
</dbReference>